<gene>
    <name evidence="2" type="ORF">AB5J58_48730</name>
</gene>
<dbReference type="Gene3D" id="3.40.605.10">
    <property type="entry name" value="Aldehyde Dehydrogenase, Chain A, domain 1"/>
    <property type="match status" value="1"/>
</dbReference>
<name>A0AB39MQJ5_9ACTN</name>
<organism evidence="2">
    <name type="scientific">Streptomyces sp. R08</name>
    <dbReference type="NCBI Taxonomy" id="3238624"/>
    <lineage>
        <taxon>Bacteria</taxon>
        <taxon>Bacillati</taxon>
        <taxon>Actinomycetota</taxon>
        <taxon>Actinomycetes</taxon>
        <taxon>Kitasatosporales</taxon>
        <taxon>Streptomycetaceae</taxon>
        <taxon>Streptomyces</taxon>
    </lineage>
</organism>
<evidence type="ECO:0000313" key="2">
    <source>
        <dbReference type="EMBL" id="XDQ07586.1"/>
    </source>
</evidence>
<accession>A0AB39MQJ5</accession>
<keyword evidence="1" id="KW-0560">Oxidoreductase</keyword>
<protein>
    <submittedName>
        <fullName evidence="2">Uncharacterized protein</fullName>
    </submittedName>
</protein>
<dbReference type="RefSeq" id="WP_369192357.1">
    <property type="nucleotide sequence ID" value="NZ_CP163431.1"/>
</dbReference>
<dbReference type="Gene3D" id="3.40.309.10">
    <property type="entry name" value="Aldehyde Dehydrogenase, Chain A, domain 2"/>
    <property type="match status" value="1"/>
</dbReference>
<dbReference type="EMBL" id="CP163431">
    <property type="protein sequence ID" value="XDQ07586.1"/>
    <property type="molecule type" value="Genomic_DNA"/>
</dbReference>
<sequence>MSVLVRAFRRGGWCDSLDTADLAGPGRPRLALVPPVVADADHRWWLGHRPTPAPAPTERRAIVLEALDLFHSGTVTVGGLGRQSAVGFRAVLWEHAGLPEALSERWGRMLQQRTQARRLAPADDALAFVALPGSAFTCLDAVIEQAERSAAVWIRPSRREPWSAARMVASLLEAGWPPDRIGLYPGERGLLAALARRTDRQVVYGGQDLAGSVRDRPALTMHGAGRGCALVPAHLPVDTAADWLLPLIAADAGRFCSNVRSVVCAGEVGSLADELAARLSEIRPGPGERRFPLAAFRELGEAERAVESVTARIRPGDRTLTHRPATVPAPGGGAYALPRLVLLATPGVHGRLHPLIGHEVPFPFAAVVSATDPGITAAITARSLFVHRPDATVAAPVTGLSTAGER</sequence>
<dbReference type="SUPFAM" id="SSF53720">
    <property type="entry name" value="ALDH-like"/>
    <property type="match status" value="1"/>
</dbReference>
<dbReference type="AlphaFoldDB" id="A0AB39MQJ5"/>
<dbReference type="InterPro" id="IPR016163">
    <property type="entry name" value="Ald_DH_C"/>
</dbReference>
<proteinExistence type="predicted"/>
<dbReference type="InterPro" id="IPR016162">
    <property type="entry name" value="Ald_DH_N"/>
</dbReference>
<evidence type="ECO:0000256" key="1">
    <source>
        <dbReference type="ARBA" id="ARBA00023002"/>
    </source>
</evidence>
<reference evidence="2" key="1">
    <citation type="submission" date="2024-07" db="EMBL/GenBank/DDBJ databases">
        <authorList>
            <person name="Yu S.T."/>
        </authorList>
    </citation>
    <scope>NUCLEOTIDE SEQUENCE</scope>
    <source>
        <strain evidence="2">R08</strain>
    </source>
</reference>
<dbReference type="InterPro" id="IPR016161">
    <property type="entry name" value="Ald_DH/histidinol_DH"/>
</dbReference>
<dbReference type="GO" id="GO:0016620">
    <property type="term" value="F:oxidoreductase activity, acting on the aldehyde or oxo group of donors, NAD or NADP as acceptor"/>
    <property type="evidence" value="ECO:0007669"/>
    <property type="project" value="InterPro"/>
</dbReference>